<proteinExistence type="predicted"/>
<reference evidence="2" key="1">
    <citation type="journal article" date="2019" name="Int. J. Syst. Evol. Microbiol.">
        <title>The Global Catalogue of Microorganisms (GCM) 10K type strain sequencing project: providing services to taxonomists for standard genome sequencing and annotation.</title>
        <authorList>
            <consortium name="The Broad Institute Genomics Platform"/>
            <consortium name="The Broad Institute Genome Sequencing Center for Infectious Disease"/>
            <person name="Wu L."/>
            <person name="Ma J."/>
        </authorList>
    </citation>
    <scope>NUCLEOTIDE SEQUENCE [LARGE SCALE GENOMIC DNA]</scope>
    <source>
        <strain evidence="2">KCTC 33676</strain>
    </source>
</reference>
<keyword evidence="2" id="KW-1185">Reference proteome</keyword>
<name>A0ABW5RE86_9BACL</name>
<evidence type="ECO:0000313" key="1">
    <source>
        <dbReference type="EMBL" id="MFD2673114.1"/>
    </source>
</evidence>
<organism evidence="1 2">
    <name type="scientific">Marinicrinis sediminis</name>
    <dbReference type="NCBI Taxonomy" id="1652465"/>
    <lineage>
        <taxon>Bacteria</taxon>
        <taxon>Bacillati</taxon>
        <taxon>Bacillota</taxon>
        <taxon>Bacilli</taxon>
        <taxon>Bacillales</taxon>
        <taxon>Paenibacillaceae</taxon>
    </lineage>
</organism>
<dbReference type="EMBL" id="JBHUMM010000043">
    <property type="protein sequence ID" value="MFD2673114.1"/>
    <property type="molecule type" value="Genomic_DNA"/>
</dbReference>
<accession>A0ABW5RE86</accession>
<dbReference type="Proteomes" id="UP001597497">
    <property type="component" value="Unassembled WGS sequence"/>
</dbReference>
<evidence type="ECO:0000313" key="2">
    <source>
        <dbReference type="Proteomes" id="UP001597497"/>
    </source>
</evidence>
<dbReference type="Pfam" id="PF16258">
    <property type="entry name" value="DUF4912"/>
    <property type="match status" value="1"/>
</dbReference>
<dbReference type="RefSeq" id="WP_379930671.1">
    <property type="nucleotide sequence ID" value="NZ_JBHUMM010000043.1"/>
</dbReference>
<dbReference type="InterPro" id="IPR032585">
    <property type="entry name" value="DUF4912"/>
</dbReference>
<comment type="caution">
    <text evidence="1">The sequence shown here is derived from an EMBL/GenBank/DDBJ whole genome shotgun (WGS) entry which is preliminary data.</text>
</comment>
<sequence length="148" mass="17499">MEENRIWMMPKSPTCLFVYWDLTQETKEMLQEYFETDWMRLHKRLRLHDVTGMDFHGDASNQVWDLEIRDNESYCFLSDLKANRSYGMDYGVVNRDGNWIAIMRSNVVGLPPDGVCTDETESASKRVLKTQPEWLDQFTGYSLIEQKL</sequence>
<protein>
    <submittedName>
        <fullName evidence="1">DUF4912 domain-containing protein</fullName>
    </submittedName>
</protein>
<gene>
    <name evidence="1" type="ORF">ACFSUC_16200</name>
</gene>